<feature type="compositionally biased region" description="Acidic residues" evidence="2">
    <location>
        <begin position="196"/>
        <end position="245"/>
    </location>
</feature>
<evidence type="ECO:0000313" key="3">
    <source>
        <dbReference type="EMBL" id="MXR19986.1"/>
    </source>
</evidence>
<comment type="caution">
    <text evidence="3">The sequence shown here is derived from an EMBL/GenBank/DDBJ whole genome shotgun (WGS) entry which is preliminary data.</text>
</comment>
<proteinExistence type="predicted"/>
<feature type="region of interest" description="Disordered" evidence="2">
    <location>
        <begin position="166"/>
        <end position="283"/>
    </location>
</feature>
<keyword evidence="1" id="KW-0175">Coiled coil</keyword>
<dbReference type="Proteomes" id="UP000471521">
    <property type="component" value="Unassembled WGS sequence"/>
</dbReference>
<reference evidence="3 4" key="1">
    <citation type="submission" date="2019-12" db="EMBL/GenBank/DDBJ databases">
        <title>Isolation and characterization of three novel carbon monoxide-oxidizing members of Halobacteria from salione crusts and soils.</title>
        <authorList>
            <person name="Myers M.R."/>
            <person name="King G.M."/>
        </authorList>
    </citation>
    <scope>NUCLEOTIDE SEQUENCE [LARGE SCALE GENOMIC DNA]</scope>
    <source>
        <strain evidence="3 4">PCN9</strain>
    </source>
</reference>
<evidence type="ECO:0000256" key="1">
    <source>
        <dbReference type="SAM" id="Coils"/>
    </source>
</evidence>
<organism evidence="3 4">
    <name type="scientific">Halobacterium bonnevillei</name>
    <dbReference type="NCBI Taxonomy" id="2692200"/>
    <lineage>
        <taxon>Archaea</taxon>
        <taxon>Methanobacteriati</taxon>
        <taxon>Methanobacteriota</taxon>
        <taxon>Stenosarchaea group</taxon>
        <taxon>Halobacteria</taxon>
        <taxon>Halobacteriales</taxon>
        <taxon>Halobacteriaceae</taxon>
        <taxon>Halobacterium</taxon>
    </lineage>
</organism>
<evidence type="ECO:0000256" key="2">
    <source>
        <dbReference type="SAM" id="MobiDB-lite"/>
    </source>
</evidence>
<feature type="coiled-coil region" evidence="1">
    <location>
        <begin position="353"/>
        <end position="466"/>
    </location>
</feature>
<dbReference type="EMBL" id="WUUU01000023">
    <property type="protein sequence ID" value="MXR19986.1"/>
    <property type="molecule type" value="Genomic_DNA"/>
</dbReference>
<accession>A0A6B0SHG4</accession>
<dbReference type="SUPFAM" id="SSF57997">
    <property type="entry name" value="Tropomyosin"/>
    <property type="match status" value="1"/>
</dbReference>
<evidence type="ECO:0000313" key="4">
    <source>
        <dbReference type="Proteomes" id="UP000471521"/>
    </source>
</evidence>
<feature type="compositionally biased region" description="Acidic residues" evidence="2">
    <location>
        <begin position="166"/>
        <end position="179"/>
    </location>
</feature>
<sequence>MVPVSDESVVETDGVTVSKFFNAEDFPVPAVAFEVDSSREDAVTLRLIDEIPDEFGIDQIGFHPEYGSEHWTASGDGVVRFEREIDPGESFTTVYGVRMEDGQDETPFLSAPTVQVEGENIDDVVPPESTDVVRELAGGERDTVPGLEDEDELEADIGGGGVESLAEEDAEILEGDVDVGEPAGEPGLSADAGPGSEDDTVDDEPDVEPELETDPDPEPETEPDPETESALESTDESEPVTEPEAEGFGAEQPEPSAAEEGVQEPEAAGFDGDEAEPAAGLDASDLVGALADAVRNDEIADDDLETLQDAFGGVPNSTEAEIEHLQARVSELEAYSDALEAFIDEEGTAEQLLADVENDVAGLSEELSDLGDELAEVEASVEDAAGDREELRERVSDVEGDLEAVDDLEDTVERVRGDLDALDERLEDAEEAVLDVDDLTEAVDQVEDDLEDVEEHVDEIEQWRSQLSDVFGA</sequence>
<feature type="region of interest" description="Disordered" evidence="2">
    <location>
        <begin position="138"/>
        <end position="157"/>
    </location>
</feature>
<dbReference type="AlphaFoldDB" id="A0A6B0SHG4"/>
<protein>
    <submittedName>
        <fullName evidence="3">Uncharacterized protein</fullName>
    </submittedName>
</protein>
<keyword evidence="4" id="KW-1185">Reference proteome</keyword>
<name>A0A6B0SHG4_9EURY</name>
<dbReference type="Gene3D" id="1.10.287.1490">
    <property type="match status" value="1"/>
</dbReference>
<gene>
    <name evidence="3" type="ORF">GRX66_04995</name>
</gene>